<organism evidence="1">
    <name type="scientific">bioreactor metagenome</name>
    <dbReference type="NCBI Taxonomy" id="1076179"/>
    <lineage>
        <taxon>unclassified sequences</taxon>
        <taxon>metagenomes</taxon>
        <taxon>ecological metagenomes</taxon>
    </lineage>
</organism>
<accession>A0A645FYB9</accession>
<sequence length="198" mass="21936">MIPKSDLRIRGQVPQTEIITGIVERDLAQDLSIPLPVVQNVSDRIRITGRIVRFGFQQHWWLCQGHTHPVLTSERVVVLNLKEVRAVHRSGQAEAPNVPGAIRVHPGPIIPVRIVQLITQTRTPGISRAFRADENPVTHFRAKGPVIHLTIGVNVSPTRTDQQPCAARIGLQCRRPVAEVEINTVAVVAGLRYINPSI</sequence>
<name>A0A645FYB9_9ZZZZ</name>
<proteinExistence type="predicted"/>
<comment type="caution">
    <text evidence="1">The sequence shown here is derived from an EMBL/GenBank/DDBJ whole genome shotgun (WGS) entry which is preliminary data.</text>
</comment>
<protein>
    <submittedName>
        <fullName evidence="1">Uncharacterized protein</fullName>
    </submittedName>
</protein>
<dbReference type="EMBL" id="VSSQ01067127">
    <property type="protein sequence ID" value="MPN19551.1"/>
    <property type="molecule type" value="Genomic_DNA"/>
</dbReference>
<gene>
    <name evidence="1" type="ORF">SDC9_166922</name>
</gene>
<dbReference type="AlphaFoldDB" id="A0A645FYB9"/>
<evidence type="ECO:0000313" key="1">
    <source>
        <dbReference type="EMBL" id="MPN19551.1"/>
    </source>
</evidence>
<reference evidence="1" key="1">
    <citation type="submission" date="2019-08" db="EMBL/GenBank/DDBJ databases">
        <authorList>
            <person name="Kucharzyk K."/>
            <person name="Murdoch R.W."/>
            <person name="Higgins S."/>
            <person name="Loffler F."/>
        </authorList>
    </citation>
    <scope>NUCLEOTIDE SEQUENCE</scope>
</reference>